<dbReference type="InterPro" id="IPR001387">
    <property type="entry name" value="Cro/C1-type_HTH"/>
</dbReference>
<evidence type="ECO:0000259" key="1">
    <source>
        <dbReference type="PROSITE" id="PS50943"/>
    </source>
</evidence>
<dbReference type="RefSeq" id="WP_186874821.1">
    <property type="nucleotide sequence ID" value="NZ_JACOPF010000001.1"/>
</dbReference>
<dbReference type="CDD" id="cd00093">
    <property type="entry name" value="HTH_XRE"/>
    <property type="match status" value="1"/>
</dbReference>
<dbReference type="SMART" id="SM00530">
    <property type="entry name" value="HTH_XRE"/>
    <property type="match status" value="1"/>
</dbReference>
<dbReference type="Proteomes" id="UP000652477">
    <property type="component" value="Unassembled WGS sequence"/>
</dbReference>
<proteinExistence type="predicted"/>
<dbReference type="EMBL" id="JACOPF010000001">
    <property type="protein sequence ID" value="MBC5688187.1"/>
    <property type="molecule type" value="Genomic_DNA"/>
</dbReference>
<reference evidence="2" key="1">
    <citation type="submission" date="2020-08" db="EMBL/GenBank/DDBJ databases">
        <title>Genome public.</title>
        <authorList>
            <person name="Liu C."/>
            <person name="Sun Q."/>
        </authorList>
    </citation>
    <scope>NUCLEOTIDE SEQUENCE</scope>
    <source>
        <strain evidence="2">NSJ-55</strain>
    </source>
</reference>
<keyword evidence="3" id="KW-1185">Reference proteome</keyword>
<dbReference type="AlphaFoldDB" id="A0A923RRA2"/>
<dbReference type="InterPro" id="IPR010982">
    <property type="entry name" value="Lambda_DNA-bd_dom_sf"/>
</dbReference>
<evidence type="ECO:0000313" key="2">
    <source>
        <dbReference type="EMBL" id="MBC5688187.1"/>
    </source>
</evidence>
<comment type="caution">
    <text evidence="2">The sequence shown here is derived from an EMBL/GenBank/DDBJ whole genome shotgun (WGS) entry which is preliminary data.</text>
</comment>
<feature type="domain" description="HTH cro/C1-type" evidence="1">
    <location>
        <begin position="14"/>
        <end position="70"/>
    </location>
</feature>
<accession>A0A923RRA2</accession>
<sequence length="77" mass="8789">MKYKGNIEDITLLIKHAMLDKDKRQKDICNSTGWSKGTVSNLLNNRTDNPSLKILLQVCDAIDCDLMIDIVPRKEEN</sequence>
<dbReference type="GO" id="GO:0003677">
    <property type="term" value="F:DNA binding"/>
    <property type="evidence" value="ECO:0007669"/>
    <property type="project" value="InterPro"/>
</dbReference>
<dbReference type="Gene3D" id="1.10.260.40">
    <property type="entry name" value="lambda repressor-like DNA-binding domains"/>
    <property type="match status" value="1"/>
</dbReference>
<name>A0A923RRA2_9FIRM</name>
<evidence type="ECO:0000313" key="3">
    <source>
        <dbReference type="Proteomes" id="UP000652477"/>
    </source>
</evidence>
<protein>
    <submittedName>
        <fullName evidence="2">Helix-turn-helix transcriptional regulator</fullName>
    </submittedName>
</protein>
<gene>
    <name evidence="2" type="ORF">H8S37_04465</name>
</gene>
<organism evidence="2 3">
    <name type="scientific">Mediterraneibacter hominis</name>
    <dbReference type="NCBI Taxonomy" id="2763054"/>
    <lineage>
        <taxon>Bacteria</taxon>
        <taxon>Bacillati</taxon>
        <taxon>Bacillota</taxon>
        <taxon>Clostridia</taxon>
        <taxon>Lachnospirales</taxon>
        <taxon>Lachnospiraceae</taxon>
        <taxon>Mediterraneibacter</taxon>
    </lineage>
</organism>
<dbReference type="Pfam" id="PF13443">
    <property type="entry name" value="HTH_26"/>
    <property type="match status" value="1"/>
</dbReference>
<dbReference type="SUPFAM" id="SSF47413">
    <property type="entry name" value="lambda repressor-like DNA-binding domains"/>
    <property type="match status" value="1"/>
</dbReference>
<dbReference type="PROSITE" id="PS50943">
    <property type="entry name" value="HTH_CROC1"/>
    <property type="match status" value="1"/>
</dbReference>